<name>A0AAP0J8F9_9MAGN</name>
<comment type="similarity">
    <text evidence="1">Belongs to the PPR family. P subfamily.</text>
</comment>
<dbReference type="InterPro" id="IPR011990">
    <property type="entry name" value="TPR-like_helical_dom_sf"/>
</dbReference>
<dbReference type="AlphaFoldDB" id="A0AAP0J8F9"/>
<protein>
    <recommendedName>
        <fullName evidence="6">Pentatricopeptide repeat-containing protein</fullName>
    </recommendedName>
</protein>
<feature type="repeat" description="PPR" evidence="3">
    <location>
        <begin position="411"/>
        <end position="445"/>
    </location>
</feature>
<reference evidence="4 5" key="1">
    <citation type="submission" date="2024-01" db="EMBL/GenBank/DDBJ databases">
        <title>Genome assemblies of Stephania.</title>
        <authorList>
            <person name="Yang L."/>
        </authorList>
    </citation>
    <scope>NUCLEOTIDE SEQUENCE [LARGE SCALE GENOMIC DNA]</scope>
    <source>
        <strain evidence="4">YNDBR</strain>
        <tissue evidence="4">Leaf</tissue>
    </source>
</reference>
<feature type="repeat" description="PPR" evidence="3">
    <location>
        <begin position="276"/>
        <end position="310"/>
    </location>
</feature>
<evidence type="ECO:0000256" key="2">
    <source>
        <dbReference type="ARBA" id="ARBA00022737"/>
    </source>
</evidence>
<dbReference type="PANTHER" id="PTHR47939">
    <property type="entry name" value="MEMBRANE-ASSOCIATED SALT-INDUCIBLE PROTEIN-LIKE"/>
    <property type="match status" value="1"/>
</dbReference>
<gene>
    <name evidence="4" type="ORF">Syun_017050</name>
</gene>
<sequence>MASMASMASKLTNFATSRKIPMWFSRNSYISTFLCAKPVDIPPETHQNAPKINEFDPKTRSLKNILTPESLIRALDSAPDLNSSIEIFRWASLHKRFRHTADTYSWMIFKVGMDGNGEEFDVLCREMANERCPNSEEAFGGLIESFANNCRVREALRVLEIMNLSKFRISIGVCNALLGILVKQKRDFCTFLFAYKEMVKAGIVPNVETLNYLIEVLCENDMVDCALDQFRRMGNKGCNPNSRTFELLICVLCRRSRVNECVMMLDEMCRSSCSPSCEFYSNVISLLCMFNRPDEGVMLFYMMKDSGFLPSVDIYGFLVHCLCENLKLDDATKLLAQMVEGSLAPTSESYEDIVIGLCKLGRFVEACNILEENLVSMTSPHNSLIEGYCNAGRFYEANDHLEKMVVRNLADDLSWSILIRGLCEKAVTRKGLEVLNRMIVSSYIPDGAAYSALIFGLCKESKFGEALDLFHQVRVRYWTLDSSSCSELIEGLCHEKKVHEASDVFRYMSSQGSSIRSSSFNILIKSVCLIGKLDEAISLCSWTYISGISCTVTTYETILQGFYELGQAKNGLILFSRMLVLGCPIDVEMYHLLINGMHLKNNTNDCAHLLKRMVGDGFVPRLKTLDRLLSTLACNSQLHLGIQSVEKLVCMEGVLAPDMYNIMISGLWKKGYKHEASKLLDLMLEKGWVPNATTHGLLIGSSVGEEGDGISEASKDFVLQDQVGNILVEGLEGT</sequence>
<dbReference type="Gene3D" id="1.25.40.10">
    <property type="entry name" value="Tetratricopeptide repeat domain"/>
    <property type="match status" value="6"/>
</dbReference>
<evidence type="ECO:0000256" key="3">
    <source>
        <dbReference type="PROSITE-ProRule" id="PRU00708"/>
    </source>
</evidence>
<dbReference type="Pfam" id="PF13041">
    <property type="entry name" value="PPR_2"/>
    <property type="match status" value="2"/>
</dbReference>
<evidence type="ECO:0000256" key="1">
    <source>
        <dbReference type="ARBA" id="ARBA00007626"/>
    </source>
</evidence>
<feature type="repeat" description="PPR" evidence="3">
    <location>
        <begin position="446"/>
        <end position="480"/>
    </location>
</feature>
<feature type="repeat" description="PPR" evidence="3">
    <location>
        <begin position="656"/>
        <end position="690"/>
    </location>
</feature>
<keyword evidence="2" id="KW-0677">Repeat</keyword>
<dbReference type="PANTHER" id="PTHR47939:SF13">
    <property type="entry name" value="OS03G0201400 PROTEIN"/>
    <property type="match status" value="1"/>
</dbReference>
<comment type="caution">
    <text evidence="4">The sequence shown here is derived from an EMBL/GenBank/DDBJ whole genome shotgun (WGS) entry which is preliminary data.</text>
</comment>
<dbReference type="Proteomes" id="UP001420932">
    <property type="component" value="Unassembled WGS sequence"/>
</dbReference>
<evidence type="ECO:0000313" key="5">
    <source>
        <dbReference type="Proteomes" id="UP001420932"/>
    </source>
</evidence>
<keyword evidence="5" id="KW-1185">Reference proteome</keyword>
<feature type="repeat" description="PPR" evidence="3">
    <location>
        <begin position="241"/>
        <end position="275"/>
    </location>
</feature>
<feature type="repeat" description="PPR" evidence="3">
    <location>
        <begin position="206"/>
        <end position="240"/>
    </location>
</feature>
<dbReference type="Pfam" id="PF01535">
    <property type="entry name" value="PPR"/>
    <property type="match status" value="7"/>
</dbReference>
<dbReference type="NCBIfam" id="TIGR00756">
    <property type="entry name" value="PPR"/>
    <property type="match status" value="7"/>
</dbReference>
<dbReference type="PROSITE" id="PS51375">
    <property type="entry name" value="PPR"/>
    <property type="match status" value="8"/>
</dbReference>
<proteinExistence type="inferred from homology"/>
<feature type="repeat" description="PPR" evidence="3">
    <location>
        <begin position="481"/>
        <end position="515"/>
    </location>
</feature>
<organism evidence="4 5">
    <name type="scientific">Stephania yunnanensis</name>
    <dbReference type="NCBI Taxonomy" id="152371"/>
    <lineage>
        <taxon>Eukaryota</taxon>
        <taxon>Viridiplantae</taxon>
        <taxon>Streptophyta</taxon>
        <taxon>Embryophyta</taxon>
        <taxon>Tracheophyta</taxon>
        <taxon>Spermatophyta</taxon>
        <taxon>Magnoliopsida</taxon>
        <taxon>Ranunculales</taxon>
        <taxon>Menispermaceae</taxon>
        <taxon>Menispermoideae</taxon>
        <taxon>Cissampelideae</taxon>
        <taxon>Stephania</taxon>
    </lineage>
</organism>
<evidence type="ECO:0008006" key="6">
    <source>
        <dbReference type="Google" id="ProtNLM"/>
    </source>
</evidence>
<dbReference type="InterPro" id="IPR050667">
    <property type="entry name" value="PPR-containing_protein"/>
</dbReference>
<feature type="repeat" description="PPR" evidence="3">
    <location>
        <begin position="311"/>
        <end position="345"/>
    </location>
</feature>
<dbReference type="InterPro" id="IPR002885">
    <property type="entry name" value="PPR_rpt"/>
</dbReference>
<dbReference type="EMBL" id="JBBNAF010000007">
    <property type="protein sequence ID" value="KAK9128253.1"/>
    <property type="molecule type" value="Genomic_DNA"/>
</dbReference>
<accession>A0AAP0J8F9</accession>
<evidence type="ECO:0000313" key="4">
    <source>
        <dbReference type="EMBL" id="KAK9128253.1"/>
    </source>
</evidence>